<evidence type="ECO:0000313" key="3">
    <source>
        <dbReference type="Proteomes" id="UP000053593"/>
    </source>
</evidence>
<sequence>MNAKDLAIILKIGDVMRSICVGYIVISILFGLYIRTSGFAIYFMTYGSICPTGMPI</sequence>
<reference evidence="2 3" key="1">
    <citation type="submission" date="2014-04" db="EMBL/GenBank/DDBJ databases">
        <title>Evolutionary Origins and Diversification of the Mycorrhizal Mutualists.</title>
        <authorList>
            <consortium name="DOE Joint Genome Institute"/>
            <consortium name="Mycorrhizal Genomics Consortium"/>
            <person name="Kohler A."/>
            <person name="Kuo A."/>
            <person name="Nagy L.G."/>
            <person name="Floudas D."/>
            <person name="Copeland A."/>
            <person name="Barry K.W."/>
            <person name="Cichocki N."/>
            <person name="Veneault-Fourrey C."/>
            <person name="LaButti K."/>
            <person name="Lindquist E.A."/>
            <person name="Lipzen A."/>
            <person name="Lundell T."/>
            <person name="Morin E."/>
            <person name="Murat C."/>
            <person name="Riley R."/>
            <person name="Ohm R."/>
            <person name="Sun H."/>
            <person name="Tunlid A."/>
            <person name="Henrissat B."/>
            <person name="Grigoriev I.V."/>
            <person name="Hibbett D.S."/>
            <person name="Martin F."/>
        </authorList>
    </citation>
    <scope>NUCLEOTIDE SEQUENCE [LARGE SCALE GENOMIC DNA]</scope>
    <source>
        <strain evidence="2 3">FD-317 M1</strain>
    </source>
</reference>
<accession>A0A0D0CN44</accession>
<keyword evidence="1" id="KW-0812">Transmembrane</keyword>
<protein>
    <submittedName>
        <fullName evidence="2">Uncharacterized protein</fullName>
    </submittedName>
</protein>
<keyword evidence="1" id="KW-1133">Transmembrane helix</keyword>
<evidence type="ECO:0000313" key="2">
    <source>
        <dbReference type="EMBL" id="KIK56673.1"/>
    </source>
</evidence>
<evidence type="ECO:0000256" key="1">
    <source>
        <dbReference type="SAM" id="Phobius"/>
    </source>
</evidence>
<feature type="transmembrane region" description="Helical" evidence="1">
    <location>
        <begin position="15"/>
        <end position="34"/>
    </location>
</feature>
<proteinExistence type="predicted"/>
<dbReference type="EMBL" id="KN834796">
    <property type="protein sequence ID" value="KIK56673.1"/>
    <property type="molecule type" value="Genomic_DNA"/>
</dbReference>
<name>A0A0D0CN44_9AGAR</name>
<organism evidence="2 3">
    <name type="scientific">Collybiopsis luxurians FD-317 M1</name>
    <dbReference type="NCBI Taxonomy" id="944289"/>
    <lineage>
        <taxon>Eukaryota</taxon>
        <taxon>Fungi</taxon>
        <taxon>Dikarya</taxon>
        <taxon>Basidiomycota</taxon>
        <taxon>Agaricomycotina</taxon>
        <taxon>Agaricomycetes</taxon>
        <taxon>Agaricomycetidae</taxon>
        <taxon>Agaricales</taxon>
        <taxon>Marasmiineae</taxon>
        <taxon>Omphalotaceae</taxon>
        <taxon>Collybiopsis</taxon>
        <taxon>Collybiopsis luxurians</taxon>
    </lineage>
</organism>
<keyword evidence="3" id="KW-1185">Reference proteome</keyword>
<dbReference type="Proteomes" id="UP000053593">
    <property type="component" value="Unassembled WGS sequence"/>
</dbReference>
<dbReference type="HOGENOM" id="CLU_3014371_0_0_1"/>
<keyword evidence="1" id="KW-0472">Membrane</keyword>
<dbReference type="AlphaFoldDB" id="A0A0D0CN44"/>
<gene>
    <name evidence="2" type="ORF">GYMLUDRAFT_247699</name>
</gene>